<evidence type="ECO:0000313" key="10">
    <source>
        <dbReference type="EMBL" id="CAB3222317.1"/>
    </source>
</evidence>
<evidence type="ECO:0000256" key="5">
    <source>
        <dbReference type="ARBA" id="ARBA00023134"/>
    </source>
</evidence>
<accession>A0A8S0ZV24</accession>
<organism evidence="11 12">
    <name type="scientific">Arctia plantaginis</name>
    <name type="common">Wood tiger moth</name>
    <name type="synonym">Phalaena plantaginis</name>
    <dbReference type="NCBI Taxonomy" id="874455"/>
    <lineage>
        <taxon>Eukaryota</taxon>
        <taxon>Metazoa</taxon>
        <taxon>Ecdysozoa</taxon>
        <taxon>Arthropoda</taxon>
        <taxon>Hexapoda</taxon>
        <taxon>Insecta</taxon>
        <taxon>Pterygota</taxon>
        <taxon>Neoptera</taxon>
        <taxon>Endopterygota</taxon>
        <taxon>Lepidoptera</taxon>
        <taxon>Glossata</taxon>
        <taxon>Ditrysia</taxon>
        <taxon>Noctuoidea</taxon>
        <taxon>Erebidae</taxon>
        <taxon>Arctiinae</taxon>
        <taxon>Arctia</taxon>
    </lineage>
</organism>
<name>A0A8S0ZV24_ARCPL</name>
<feature type="domain" description="Guanylate cyclase" evidence="9">
    <location>
        <begin position="603"/>
        <end position="730"/>
    </location>
</feature>
<dbReference type="Proteomes" id="UP000494106">
    <property type="component" value="Unassembled WGS sequence"/>
</dbReference>
<dbReference type="InterPro" id="IPR042463">
    <property type="entry name" value="HNOB_dom_associated_sf"/>
</dbReference>
<keyword evidence="7" id="KW-0141">cGMP biosynthesis</keyword>
<evidence type="ECO:0000256" key="6">
    <source>
        <dbReference type="ARBA" id="ARBA00023239"/>
    </source>
</evidence>
<dbReference type="PANTHER" id="PTHR45655:SF5">
    <property type="entry name" value="SOLUBLE GUANYLATE CYCLASE 89DA-RELATED"/>
    <property type="match status" value="1"/>
</dbReference>
<dbReference type="SUPFAM" id="SSF55073">
    <property type="entry name" value="Nucleotide cyclase"/>
    <property type="match status" value="1"/>
</dbReference>
<dbReference type="SUPFAM" id="SSF111126">
    <property type="entry name" value="Ligand-binding domain in the NO signalling and Golgi transport"/>
    <property type="match status" value="2"/>
</dbReference>
<keyword evidence="5" id="KW-0342">GTP-binding</keyword>
<dbReference type="AlphaFoldDB" id="A0A8S0ZV24"/>
<dbReference type="InterPro" id="IPR038158">
    <property type="entry name" value="H-NOX_domain_sf"/>
</dbReference>
<dbReference type="GO" id="GO:0020037">
    <property type="term" value="F:heme binding"/>
    <property type="evidence" value="ECO:0007669"/>
    <property type="project" value="InterPro"/>
</dbReference>
<dbReference type="EMBL" id="CADEBC010000485">
    <property type="protein sequence ID" value="CAB3236042.1"/>
    <property type="molecule type" value="Genomic_DNA"/>
</dbReference>
<dbReference type="InterPro" id="IPR024096">
    <property type="entry name" value="NO_sig/Golgi_transp_ligand-bd"/>
</dbReference>
<evidence type="ECO:0000256" key="7">
    <source>
        <dbReference type="ARBA" id="ARBA00023293"/>
    </source>
</evidence>
<evidence type="ECO:0000259" key="9">
    <source>
        <dbReference type="PROSITE" id="PS50125"/>
    </source>
</evidence>
<evidence type="ECO:0000256" key="2">
    <source>
        <dbReference type="ARBA" id="ARBA00012202"/>
    </source>
</evidence>
<dbReference type="GO" id="GO:0008074">
    <property type="term" value="C:guanylate cyclase complex, soluble"/>
    <property type="evidence" value="ECO:0007669"/>
    <property type="project" value="TreeGrafter"/>
</dbReference>
<dbReference type="InterPro" id="IPR011645">
    <property type="entry name" value="HNOB_dom_associated"/>
</dbReference>
<dbReference type="Gene3D" id="6.10.250.780">
    <property type="match status" value="1"/>
</dbReference>
<keyword evidence="12" id="KW-1185">Reference proteome</keyword>
<evidence type="ECO:0000313" key="13">
    <source>
        <dbReference type="Proteomes" id="UP000494256"/>
    </source>
</evidence>
<feature type="region of interest" description="Disordered" evidence="8">
    <location>
        <begin position="61"/>
        <end position="93"/>
    </location>
</feature>
<dbReference type="Gene3D" id="3.30.450.260">
    <property type="entry name" value="Haem NO binding associated domain"/>
    <property type="match status" value="1"/>
</dbReference>
<dbReference type="InterPro" id="IPR001054">
    <property type="entry name" value="A/G_cyclase"/>
</dbReference>
<dbReference type="Gene3D" id="3.30.70.1230">
    <property type="entry name" value="Nucleotide cyclase"/>
    <property type="match status" value="1"/>
</dbReference>
<dbReference type="OrthoDB" id="60033at2759"/>
<dbReference type="Proteomes" id="UP000494256">
    <property type="component" value="Unassembled WGS sequence"/>
</dbReference>
<keyword evidence="4" id="KW-0547">Nucleotide-binding</keyword>
<feature type="region of interest" description="Disordered" evidence="8">
    <location>
        <begin position="131"/>
        <end position="150"/>
    </location>
</feature>
<dbReference type="InterPro" id="IPR011644">
    <property type="entry name" value="Heme_NO-bd"/>
</dbReference>
<feature type="compositionally biased region" description="Basic and acidic residues" evidence="8">
    <location>
        <begin position="138"/>
        <end position="150"/>
    </location>
</feature>
<dbReference type="GO" id="GO:0004383">
    <property type="term" value="F:guanylate cyclase activity"/>
    <property type="evidence" value="ECO:0007669"/>
    <property type="project" value="UniProtKB-EC"/>
</dbReference>
<dbReference type="Pfam" id="PF07700">
    <property type="entry name" value="HNOB"/>
    <property type="match status" value="2"/>
</dbReference>
<dbReference type="PANTHER" id="PTHR45655">
    <property type="entry name" value="GUANYLATE CYCLASE SOLUBLE SUBUNIT BETA-2"/>
    <property type="match status" value="1"/>
</dbReference>
<dbReference type="PROSITE" id="PS50125">
    <property type="entry name" value="GUANYLATE_CYCLASE_2"/>
    <property type="match status" value="1"/>
</dbReference>
<comment type="subcellular location">
    <subcellularLocation>
        <location evidence="1">Cytoplasm</location>
    </subcellularLocation>
</comment>
<evidence type="ECO:0000256" key="3">
    <source>
        <dbReference type="ARBA" id="ARBA00022490"/>
    </source>
</evidence>
<feature type="compositionally biased region" description="Low complexity" evidence="8">
    <location>
        <begin position="61"/>
        <end position="74"/>
    </location>
</feature>
<dbReference type="Pfam" id="PF00211">
    <property type="entry name" value="Guanylate_cyc"/>
    <property type="match status" value="1"/>
</dbReference>
<reference evidence="12 13" key="1">
    <citation type="submission" date="2020-04" db="EMBL/GenBank/DDBJ databases">
        <authorList>
            <person name="Wallbank WR R."/>
            <person name="Pardo Diaz C."/>
            <person name="Kozak K."/>
            <person name="Martin S."/>
            <person name="Jiggins C."/>
            <person name="Moest M."/>
            <person name="Warren A I."/>
            <person name="Byers J.R.P. K."/>
            <person name="Montejo-Kovacevich G."/>
            <person name="Yen C E."/>
        </authorList>
    </citation>
    <scope>NUCLEOTIDE SEQUENCE [LARGE SCALE GENOMIC DNA]</scope>
</reference>
<evidence type="ECO:0000256" key="4">
    <source>
        <dbReference type="ARBA" id="ARBA00022741"/>
    </source>
</evidence>
<dbReference type="EC" id="4.6.1.2" evidence="2"/>
<keyword evidence="3" id="KW-0963">Cytoplasm</keyword>
<dbReference type="GO" id="GO:0005525">
    <property type="term" value="F:GTP binding"/>
    <property type="evidence" value="ECO:0007669"/>
    <property type="project" value="UniProtKB-KW"/>
</dbReference>
<dbReference type="CDD" id="cd07302">
    <property type="entry name" value="CHD"/>
    <property type="match status" value="1"/>
</dbReference>
<proteinExistence type="predicted"/>
<evidence type="ECO:0000256" key="1">
    <source>
        <dbReference type="ARBA" id="ARBA00004496"/>
    </source>
</evidence>
<dbReference type="Pfam" id="PF07701">
    <property type="entry name" value="HNOBA"/>
    <property type="match status" value="1"/>
</dbReference>
<keyword evidence="6" id="KW-0456">Lyase</keyword>
<dbReference type="Gene3D" id="3.90.1520.10">
    <property type="entry name" value="H-NOX domain"/>
    <property type="match status" value="2"/>
</dbReference>
<dbReference type="InterPro" id="IPR029787">
    <property type="entry name" value="Nucleotide_cyclase"/>
</dbReference>
<gene>
    <name evidence="10" type="ORF">APLA_LOCUS1166</name>
    <name evidence="11" type="ORF">APLA_LOCUS6413</name>
</gene>
<evidence type="ECO:0000313" key="12">
    <source>
        <dbReference type="Proteomes" id="UP000494106"/>
    </source>
</evidence>
<evidence type="ECO:0000256" key="8">
    <source>
        <dbReference type="SAM" id="MobiDB-lite"/>
    </source>
</evidence>
<comment type="caution">
    <text evidence="11">The sequence shown here is derived from an EMBL/GenBank/DDBJ whole genome shotgun (WGS) entry which is preliminary data.</text>
</comment>
<sequence>MYGWLLESVQHFIVEECGEEIWETILRESGARNTVFSATQQYPDALMLRLASALARLLTKESNSTSTSKASSPAPRKRSLKSKPSWRSASVQTDNRTQNYKCPFTATNALTAVTKKEIDAYNSSEEIRPTVASSTSRINEETTPCREFQRRSSGIKFESTIVKEPVVKPILESDQTEDMPTTSEVSSAPVSPDSEVGKKGSIKKSTARKTSCTVALDVYKRRGSIISARQRLNSISLINGDKLNMLREKFETPEKVMHFFGRCFVKFFSNYGYDKMIRATGRYFCTFLQSVDNIHQRMRFTFPRMRSPSMQLTRAHRHGAELVYSSGRTGFTHYLMGQLYEIAEDIFSLKLKVSIVKESMEGNYYVAVLRLEFDNSDYVQSLMLRKSVPCSFPAVPASLLLQLFPFGVLLDRRMNILMAGDKLVHAWGGPLNRIEKAPIAEILRLRKPKVSFTWDKVVCMQTMIFDLELLYYRARGGTEARRGSHGARSILLRGPIYLLEEIDALIFLCSPIFNDLEELRQVGLFVADMNGHGLSKEMLLQGWQHLSRLELLFEKAESRSLSLEKSCRLLDQWKKRGDQLLYSMIPKGIAEHLRAGKDPMAACQAFDNVTIIFCGVQLAQDDTRPDVMQTVCRHVAYINDVYSRIDRLLDTHRVYKVETVGTVYMLVSGAPERRRTHAASAASAALAILRAIPVLTIGIHTGPVVGGVLGLRLPRYCLVGDTVNTASRMQTTSEPGRIQISALSAAQLPAGRFRLRPRGNIKVKGKGMMETFWLEGEVEEEDQNEALQLFSTLCGEN</sequence>
<protein>
    <recommendedName>
        <fullName evidence="2">guanylate cyclase</fullName>
        <ecNumber evidence="2">4.6.1.2</ecNumber>
    </recommendedName>
</protein>
<evidence type="ECO:0000313" key="11">
    <source>
        <dbReference type="EMBL" id="CAB3236042.1"/>
    </source>
</evidence>
<dbReference type="GO" id="GO:0070482">
    <property type="term" value="P:response to oxygen levels"/>
    <property type="evidence" value="ECO:0007669"/>
    <property type="project" value="TreeGrafter"/>
</dbReference>
<feature type="region of interest" description="Disordered" evidence="8">
    <location>
        <begin position="168"/>
        <end position="204"/>
    </location>
</feature>
<dbReference type="EMBL" id="CADEBD010000055">
    <property type="protein sequence ID" value="CAB3222317.1"/>
    <property type="molecule type" value="Genomic_DNA"/>
</dbReference>
<feature type="compositionally biased region" description="Polar residues" evidence="8">
    <location>
        <begin position="178"/>
        <end position="189"/>
    </location>
</feature>
<dbReference type="SMART" id="SM00044">
    <property type="entry name" value="CYCc"/>
    <property type="match status" value="1"/>
</dbReference>
<dbReference type="GO" id="GO:0019934">
    <property type="term" value="P:cGMP-mediated signaling"/>
    <property type="evidence" value="ECO:0007669"/>
    <property type="project" value="TreeGrafter"/>
</dbReference>